<feature type="transmembrane region" description="Helical" evidence="1">
    <location>
        <begin position="70"/>
        <end position="92"/>
    </location>
</feature>
<keyword evidence="3" id="KW-1185">Reference proteome</keyword>
<comment type="caution">
    <text evidence="2">The sequence shown here is derived from an EMBL/GenBank/DDBJ whole genome shotgun (WGS) entry which is preliminary data.</text>
</comment>
<reference evidence="2 3" key="1">
    <citation type="submission" date="2021-06" db="EMBL/GenBank/DDBJ databases">
        <authorList>
            <person name="Palmer J.M."/>
        </authorList>
    </citation>
    <scope>NUCLEOTIDE SEQUENCE [LARGE SCALE GENOMIC DNA]</scope>
    <source>
        <strain evidence="2 3">GA_2019</strain>
        <tissue evidence="2">Muscle</tissue>
    </source>
</reference>
<evidence type="ECO:0000313" key="3">
    <source>
        <dbReference type="Proteomes" id="UP001476798"/>
    </source>
</evidence>
<keyword evidence="1" id="KW-1133">Transmembrane helix</keyword>
<keyword evidence="1" id="KW-0812">Transmembrane</keyword>
<evidence type="ECO:0000256" key="1">
    <source>
        <dbReference type="SAM" id="Phobius"/>
    </source>
</evidence>
<organism evidence="2 3">
    <name type="scientific">Goodea atripinnis</name>
    <dbReference type="NCBI Taxonomy" id="208336"/>
    <lineage>
        <taxon>Eukaryota</taxon>
        <taxon>Metazoa</taxon>
        <taxon>Chordata</taxon>
        <taxon>Craniata</taxon>
        <taxon>Vertebrata</taxon>
        <taxon>Euteleostomi</taxon>
        <taxon>Actinopterygii</taxon>
        <taxon>Neopterygii</taxon>
        <taxon>Teleostei</taxon>
        <taxon>Neoteleostei</taxon>
        <taxon>Acanthomorphata</taxon>
        <taxon>Ovalentaria</taxon>
        <taxon>Atherinomorphae</taxon>
        <taxon>Cyprinodontiformes</taxon>
        <taxon>Goodeidae</taxon>
        <taxon>Goodea</taxon>
    </lineage>
</organism>
<keyword evidence="1" id="KW-0472">Membrane</keyword>
<dbReference type="EMBL" id="JAHRIO010063037">
    <property type="protein sequence ID" value="MEQ2179512.1"/>
    <property type="molecule type" value="Genomic_DNA"/>
</dbReference>
<sequence length="122" mass="14454">MCPFTKDQYNLRDKLTYSFLNNPLKKTLTKLEIPLEEQRTDYPNTIEDLSHSSLLSRWEKIQLRIFLRRLSYLACFYFSRLAMANHIFSLFAEGGEADRFSAVHERMNARTFVPVQEKISLK</sequence>
<accession>A0ABV0P7U0</accession>
<protein>
    <submittedName>
        <fullName evidence="2">Uncharacterized protein</fullName>
    </submittedName>
</protein>
<dbReference type="Proteomes" id="UP001476798">
    <property type="component" value="Unassembled WGS sequence"/>
</dbReference>
<evidence type="ECO:0000313" key="2">
    <source>
        <dbReference type="EMBL" id="MEQ2179512.1"/>
    </source>
</evidence>
<proteinExistence type="predicted"/>
<gene>
    <name evidence="2" type="ORF">GOODEAATRI_025722</name>
</gene>
<name>A0ABV0P7U0_9TELE</name>